<dbReference type="InterPro" id="IPR029063">
    <property type="entry name" value="SAM-dependent_MTases_sf"/>
</dbReference>
<feature type="domain" description="Methyltransferase" evidence="3">
    <location>
        <begin position="48"/>
        <end position="143"/>
    </location>
</feature>
<proteinExistence type="predicted"/>
<keyword evidence="5" id="KW-1185">Reference proteome</keyword>
<dbReference type="CDD" id="cd02440">
    <property type="entry name" value="AdoMet_MTases"/>
    <property type="match status" value="1"/>
</dbReference>
<organism evidence="4 5">
    <name type="scientific">Litoreibacter roseus</name>
    <dbReference type="NCBI Taxonomy" id="2601869"/>
    <lineage>
        <taxon>Bacteria</taxon>
        <taxon>Pseudomonadati</taxon>
        <taxon>Pseudomonadota</taxon>
        <taxon>Alphaproteobacteria</taxon>
        <taxon>Rhodobacterales</taxon>
        <taxon>Roseobacteraceae</taxon>
        <taxon>Litoreibacter</taxon>
    </lineage>
</organism>
<dbReference type="EMBL" id="BLJE01000015">
    <property type="protein sequence ID" value="GFE67370.1"/>
    <property type="molecule type" value="Genomic_DNA"/>
</dbReference>
<evidence type="ECO:0000313" key="5">
    <source>
        <dbReference type="Proteomes" id="UP000436822"/>
    </source>
</evidence>
<dbReference type="Gene3D" id="3.40.50.150">
    <property type="entry name" value="Vaccinia Virus protein VP39"/>
    <property type="match status" value="1"/>
</dbReference>
<dbReference type="OrthoDB" id="9777638at2"/>
<dbReference type="PANTHER" id="PTHR43861:SF1">
    <property type="entry name" value="TRANS-ACONITATE 2-METHYLTRANSFERASE"/>
    <property type="match status" value="1"/>
</dbReference>
<dbReference type="GO" id="GO:0032259">
    <property type="term" value="P:methylation"/>
    <property type="evidence" value="ECO:0007669"/>
    <property type="project" value="UniProtKB-KW"/>
</dbReference>
<evidence type="ECO:0000256" key="2">
    <source>
        <dbReference type="ARBA" id="ARBA00022679"/>
    </source>
</evidence>
<comment type="caution">
    <text evidence="4">The sequence shown here is derived from an EMBL/GenBank/DDBJ whole genome shotgun (WGS) entry which is preliminary data.</text>
</comment>
<dbReference type="Pfam" id="PF13649">
    <property type="entry name" value="Methyltransf_25"/>
    <property type="match status" value="1"/>
</dbReference>
<evidence type="ECO:0000259" key="3">
    <source>
        <dbReference type="Pfam" id="PF13649"/>
    </source>
</evidence>
<protein>
    <submittedName>
        <fullName evidence="4">O-methyltransferase</fullName>
    </submittedName>
</protein>
<keyword evidence="2 4" id="KW-0808">Transferase</keyword>
<dbReference type="SUPFAM" id="SSF53335">
    <property type="entry name" value="S-adenosyl-L-methionine-dependent methyltransferases"/>
    <property type="match status" value="1"/>
</dbReference>
<gene>
    <name evidence="4" type="primary">btaB_2</name>
    <name evidence="4" type="ORF">KIN_44440</name>
</gene>
<dbReference type="InterPro" id="IPR041698">
    <property type="entry name" value="Methyltransf_25"/>
</dbReference>
<accession>A0A6N6JN34</accession>
<sequence length="215" mass="24709">MTHVTDHGQLMDQTYRYQRLIYDVTRRYYLLGRDHLINNIGTAPGDRILEVACGTGRNLKMIRRRYPEARLYGFDISQEMLTTAQGKLGNDVKLAKGDACAFDPMDLFGVDKFDHIILSYSLSMIPDWEAAIHEAWSKLADDGTLHIVDFGQSGKLPAWFRRGLMKWLKQFHVEPRAGLLSVLHDLSPGTVIAADEKWRRYAIYGQKRRHEPTDT</sequence>
<dbReference type="PANTHER" id="PTHR43861">
    <property type="entry name" value="TRANS-ACONITATE 2-METHYLTRANSFERASE-RELATED"/>
    <property type="match status" value="1"/>
</dbReference>
<evidence type="ECO:0000256" key="1">
    <source>
        <dbReference type="ARBA" id="ARBA00022603"/>
    </source>
</evidence>
<dbReference type="RefSeq" id="WP_159811238.1">
    <property type="nucleotide sequence ID" value="NZ_BLJE01000015.1"/>
</dbReference>
<keyword evidence="1 4" id="KW-0489">Methyltransferase</keyword>
<reference evidence="4 5" key="1">
    <citation type="submission" date="2019-12" db="EMBL/GenBank/DDBJ databases">
        <title>Litoreibacter badius sp. nov., a novel bacteriochlorophyll a-containing bacterium in the genus Litoreibacter.</title>
        <authorList>
            <person name="Kanamuro M."/>
            <person name="Takabe Y."/>
            <person name="Mori K."/>
            <person name="Takaichi S."/>
            <person name="Hanada S."/>
        </authorList>
    </citation>
    <scope>NUCLEOTIDE SEQUENCE [LARGE SCALE GENOMIC DNA]</scope>
    <source>
        <strain evidence="4 5">K6</strain>
    </source>
</reference>
<dbReference type="AlphaFoldDB" id="A0A6N6JN34"/>
<evidence type="ECO:0000313" key="4">
    <source>
        <dbReference type="EMBL" id="GFE67370.1"/>
    </source>
</evidence>
<dbReference type="Proteomes" id="UP000436822">
    <property type="component" value="Unassembled WGS sequence"/>
</dbReference>
<dbReference type="GO" id="GO:0008168">
    <property type="term" value="F:methyltransferase activity"/>
    <property type="evidence" value="ECO:0007669"/>
    <property type="project" value="UniProtKB-KW"/>
</dbReference>
<name>A0A6N6JN34_9RHOB</name>